<evidence type="ECO:0000256" key="1">
    <source>
        <dbReference type="SAM" id="MobiDB-lite"/>
    </source>
</evidence>
<dbReference type="InterPro" id="IPR025332">
    <property type="entry name" value="DUF4238"/>
</dbReference>
<sequence length="729" mass="83462">MEAKSQYHHFIPRFVLRDFAADTVASDTVTATTEAKPNPKKRNRKKKKKKSQSQSQPTESGTTGDDVEKSETEDITEALETIEIGGVSHLLQEAYQCSKKGISEKQPQDHGVAQKDTIPVLEGQTPVKPNAKRKKKNKRKGHPENDPKNPPIKYYDLSTLAIESRRVARAYGIQDMYRDMNAEDVNHIENKLAMLEQSASQVVRLIKDFQKNRPSPTINLTRMQLYDVRKFLFIMKYRTPLFWKKYSGTLSEYNKVDKKEITAYMRKHNMTKPSEVWLRTLKVLLDTKVDAAGEWEKTVVRDAFKHDALWYIINMNFFYLAFCEPADEADEFVITDNGFGIHEGPTYTNVDKSTGIEGISSYTEYHKLAPLSPKLMLVLRSNYLRKGCEADLRKFRMRPEVGKSKSLFENLPIEAATPSYASDTALVEKFEAKDEHTFAFKIQSIPRQYVDLFNGLLLHEARGSITWRADSAMQRTLDIFLKGPKFPITGTNDFVEMKRDAKIHLMGLLKEGTTDIFRQIESGVNDNESEVMQGYLQLGGTSAHFVQDWATARLVTDERSKLSEQSPKGPENLEARNASNRLTMMRFSQLPARVIYFHVKLWRASAMINAYGKDYCSPDELMEISMTGPEDIIAKCFMENTPFYSTLGQQIMSSERSKDLESTMDVEFRLDLKRRLDLMTNQILEDIWAETEQEAELLHDLIWDHLWPTVESLAVTYVLTFGGAGDEAN</sequence>
<evidence type="ECO:0000313" key="3">
    <source>
        <dbReference type="Proteomes" id="UP000018144"/>
    </source>
</evidence>
<dbReference type="Proteomes" id="UP000018144">
    <property type="component" value="Unassembled WGS sequence"/>
</dbReference>
<dbReference type="Pfam" id="PF14022">
    <property type="entry name" value="DUF4238"/>
    <property type="match status" value="1"/>
</dbReference>
<dbReference type="OrthoDB" id="5340163at2759"/>
<reference evidence="2 3" key="1">
    <citation type="journal article" date="2013" name="PLoS Genet.">
        <title>The genome and development-dependent transcriptomes of Pyronema confluens: a window into fungal evolution.</title>
        <authorList>
            <person name="Traeger S."/>
            <person name="Altegoer F."/>
            <person name="Freitag M."/>
            <person name="Gabaldon T."/>
            <person name="Kempken F."/>
            <person name="Kumar A."/>
            <person name="Marcet-Houben M."/>
            <person name="Poggeler S."/>
            <person name="Stajich J.E."/>
            <person name="Nowrousian M."/>
        </authorList>
    </citation>
    <scope>NUCLEOTIDE SEQUENCE [LARGE SCALE GENOMIC DNA]</scope>
    <source>
        <strain evidence="3">CBS 100304</strain>
        <tissue evidence="2">Vegetative mycelium</tissue>
    </source>
</reference>
<feature type="compositionally biased region" description="Basic residues" evidence="1">
    <location>
        <begin position="130"/>
        <end position="141"/>
    </location>
</feature>
<protein>
    <recommendedName>
        <fullName evidence="4">DUF4238 domain-containing protein</fullName>
    </recommendedName>
</protein>
<evidence type="ECO:0000313" key="2">
    <source>
        <dbReference type="EMBL" id="CCX29845.1"/>
    </source>
</evidence>
<feature type="region of interest" description="Disordered" evidence="1">
    <location>
        <begin position="27"/>
        <end position="71"/>
    </location>
</feature>
<gene>
    <name evidence="2" type="ORF">PCON_07642</name>
</gene>
<name>U4LKG0_PYROM</name>
<accession>U4LKG0</accession>
<feature type="region of interest" description="Disordered" evidence="1">
    <location>
        <begin position="102"/>
        <end position="153"/>
    </location>
</feature>
<evidence type="ECO:0008006" key="4">
    <source>
        <dbReference type="Google" id="ProtNLM"/>
    </source>
</evidence>
<dbReference type="eggNOG" id="ENOG502S5TP">
    <property type="taxonomic scope" value="Eukaryota"/>
</dbReference>
<proteinExistence type="predicted"/>
<feature type="compositionally biased region" description="Basic residues" evidence="1">
    <location>
        <begin position="38"/>
        <end position="51"/>
    </location>
</feature>
<dbReference type="EMBL" id="HF935391">
    <property type="protein sequence ID" value="CCX29845.1"/>
    <property type="molecule type" value="Genomic_DNA"/>
</dbReference>
<keyword evidence="3" id="KW-1185">Reference proteome</keyword>
<feature type="compositionally biased region" description="Low complexity" evidence="1">
    <location>
        <begin position="27"/>
        <end position="36"/>
    </location>
</feature>
<dbReference type="AlphaFoldDB" id="U4LKG0"/>
<organism evidence="2 3">
    <name type="scientific">Pyronema omphalodes (strain CBS 100304)</name>
    <name type="common">Pyronema confluens</name>
    <dbReference type="NCBI Taxonomy" id="1076935"/>
    <lineage>
        <taxon>Eukaryota</taxon>
        <taxon>Fungi</taxon>
        <taxon>Dikarya</taxon>
        <taxon>Ascomycota</taxon>
        <taxon>Pezizomycotina</taxon>
        <taxon>Pezizomycetes</taxon>
        <taxon>Pezizales</taxon>
        <taxon>Pyronemataceae</taxon>
        <taxon>Pyronema</taxon>
    </lineage>
</organism>